<gene>
    <name evidence="3" type="ORF">OU798_06460</name>
</gene>
<feature type="signal peptide" evidence="2">
    <location>
        <begin position="1"/>
        <end position="19"/>
    </location>
</feature>
<feature type="chain" id="PRO_5040973204" description="Carbohydrate-binding family V/XII" evidence="2">
    <location>
        <begin position="20"/>
        <end position="661"/>
    </location>
</feature>
<feature type="region of interest" description="Disordered" evidence="1">
    <location>
        <begin position="554"/>
        <end position="661"/>
    </location>
</feature>
<evidence type="ECO:0000313" key="4">
    <source>
        <dbReference type="Proteomes" id="UP001145087"/>
    </source>
</evidence>
<evidence type="ECO:0008006" key="5">
    <source>
        <dbReference type="Google" id="ProtNLM"/>
    </source>
</evidence>
<protein>
    <recommendedName>
        <fullName evidence="5">Carbohydrate-binding family V/XII</fullName>
    </recommendedName>
</protein>
<evidence type="ECO:0000256" key="1">
    <source>
        <dbReference type="SAM" id="MobiDB-lite"/>
    </source>
</evidence>
<reference evidence="3" key="1">
    <citation type="submission" date="2022-11" db="EMBL/GenBank/DDBJ databases">
        <title>Marilongibacter aestuarii gen. nov., sp. nov., isolated from tidal flat sediment.</title>
        <authorList>
            <person name="Jiayan W."/>
        </authorList>
    </citation>
    <scope>NUCLEOTIDE SEQUENCE</scope>
    <source>
        <strain evidence="3">Z1-6</strain>
    </source>
</reference>
<comment type="caution">
    <text evidence="3">The sequence shown here is derived from an EMBL/GenBank/DDBJ whole genome shotgun (WGS) entry which is preliminary data.</text>
</comment>
<dbReference type="EMBL" id="JAPOHD010000012">
    <property type="protein sequence ID" value="MCY1719978.1"/>
    <property type="molecule type" value="Genomic_DNA"/>
</dbReference>
<sequence>MKTLIGITLATMLSVGVHASPQNAGGKETNRMEQEISVEILDSSPEFKSGENGTIKMSSAFITQQNDSSEELFGSFWAELELKRGGSNEEYEVEDWNVIDIRMVEDLSPEDKAQIEKTINKKLETFFDEIPKSKIDEVLKSSDNSIDTELNNEAPPVIYSNNPSALVVVDGEPYYEELDKRYSKVSNAAAFIIKDNKNDLHYMYGGGLWFSSENTLSGWEYTDNVPSGTKRVVKKHAPDLYDSMQNEQVQAKIVPDIIVTTEPSVLISTEGSPKYVLIPNTNLVFVENSNAELFRDLNTNNFYSLFSGRWFVSDKLEGKWQYVAPDDLPEDFAKIPEDHKKSSVLVSVPGTKAAVDAVRDAQIPQITKKDISTTLDKKIEYNGNPEFAEIEGTPLKYAVNTSSAILLWNNKYYLVDDAVWYSSSTPNGPWQIATQRPEGVENIPADNPLYNIKHVYVYKNTDRTVYTGYTSGYTGSYINGPTIVFGTGFHYRGWYGHYYHHPMTYVSGFFYDSFYGWVPVYSPWYSSSFYWHWNWRWNWYGYRPPMYRPPYHQPPHHKPPHHRPPYGQRPDRPIDRPSRPGQPSILPIEEGTRPSRPVTRPSRPSVTPERPNVRPTRPATRPVQPSVRPSRPVTRPSQPAMRPSRPSLPAARPMPSSARMR</sequence>
<dbReference type="RefSeq" id="WP_343332310.1">
    <property type="nucleotide sequence ID" value="NZ_JAPOHD010000012.1"/>
</dbReference>
<name>A0A9X3FCC3_9BACT</name>
<dbReference type="AlphaFoldDB" id="A0A9X3FCC3"/>
<organism evidence="3 4">
    <name type="scientific">Draconibacterium aestuarii</name>
    <dbReference type="NCBI Taxonomy" id="2998507"/>
    <lineage>
        <taxon>Bacteria</taxon>
        <taxon>Pseudomonadati</taxon>
        <taxon>Bacteroidota</taxon>
        <taxon>Bacteroidia</taxon>
        <taxon>Marinilabiliales</taxon>
        <taxon>Prolixibacteraceae</taxon>
        <taxon>Draconibacterium</taxon>
    </lineage>
</organism>
<feature type="compositionally biased region" description="Basic residues" evidence="1">
    <location>
        <begin position="554"/>
        <end position="564"/>
    </location>
</feature>
<keyword evidence="2" id="KW-0732">Signal</keyword>
<feature type="compositionally biased region" description="Low complexity" evidence="1">
    <location>
        <begin position="594"/>
        <end position="608"/>
    </location>
</feature>
<feature type="compositionally biased region" description="Low complexity" evidence="1">
    <location>
        <begin position="620"/>
        <end position="661"/>
    </location>
</feature>
<feature type="compositionally biased region" description="Basic and acidic residues" evidence="1">
    <location>
        <begin position="569"/>
        <end position="578"/>
    </location>
</feature>
<evidence type="ECO:0000256" key="2">
    <source>
        <dbReference type="SAM" id="SignalP"/>
    </source>
</evidence>
<dbReference type="Proteomes" id="UP001145087">
    <property type="component" value="Unassembled WGS sequence"/>
</dbReference>
<evidence type="ECO:0000313" key="3">
    <source>
        <dbReference type="EMBL" id="MCY1719978.1"/>
    </source>
</evidence>
<proteinExistence type="predicted"/>
<keyword evidence="4" id="KW-1185">Reference proteome</keyword>
<accession>A0A9X3FCC3</accession>